<feature type="region of interest" description="Disordered" evidence="2">
    <location>
        <begin position="70"/>
        <end position="112"/>
    </location>
</feature>
<proteinExistence type="predicted"/>
<feature type="compositionally biased region" description="Pro residues" evidence="2">
    <location>
        <begin position="190"/>
        <end position="201"/>
    </location>
</feature>
<name>A0AAV9U3N9_9PEZI</name>
<feature type="coiled-coil region" evidence="1">
    <location>
        <begin position="504"/>
        <end position="538"/>
    </location>
</feature>
<keyword evidence="4" id="KW-1185">Reference proteome</keyword>
<sequence length="711" mass="77786">MEQSQEDTGSAGERELNPLRHVSPKPPANAGSKEFQRDMQLMEQRLAPRLSSSRARALHLEQELLSGKLAKVSNLNASSSKASKGRRTPAPQLPGLRTVIVPAPPLGTGRTHPSDLPILDPLDQFEQRLLSPEPASVALPLSPTSADLSRFLVLSSPTRETSTPGLETSTPTAGRAALVTTPGLTSGQITPPPRPTPPPSAPGRSDRRALPREFSRTPAAPRVSIQARETDAPRTAPPRGLVTYTRVGRKVPGSGPREEVKTAIDTGTTATTQQRGSRRVPPTLISAPTGRASERPFMVDVRPAAGPSKGPKLQQNLDPMFLNTPTQHSKPTKVTVPTTAKPISLLSPENTTPFPGLRTSHNIRDTLRKVAEETPKGSSQMTTPAESTVIKKSIDSSQLDEYLPEDALWKDAPWMQMESTIAESSRDLDTQNILNSSLLADKDVYETGIKSVAKGKALQSSTAITKEAPTSQELLLPGPSHTTLGLPDMDSSKDSVHICSETTVKKTLESLESLRGAIKRLESMMKDYRKNLKIDAKEIERGQKLSSCLDYGTNEEPVQSQRHHADRIGSLVQDLRNKEEVYRRDLDNLYRLDDPQDDLLSDSLDPIVARSDELNQKISSSDRLCLQDALEKLGYKKGKMKDFLDSKADVVRLFGRSPTPIIPESGGEEEDEAEYERTFMTDPGMTPRLKGKLSQLGQQEKLEKIGKSRHH</sequence>
<organism evidence="3 4">
    <name type="scientific">Orbilia blumenaviensis</name>
    <dbReference type="NCBI Taxonomy" id="1796055"/>
    <lineage>
        <taxon>Eukaryota</taxon>
        <taxon>Fungi</taxon>
        <taxon>Dikarya</taxon>
        <taxon>Ascomycota</taxon>
        <taxon>Pezizomycotina</taxon>
        <taxon>Orbiliomycetes</taxon>
        <taxon>Orbiliales</taxon>
        <taxon>Orbiliaceae</taxon>
        <taxon>Orbilia</taxon>
    </lineage>
</organism>
<feature type="region of interest" description="Disordered" evidence="2">
    <location>
        <begin position="371"/>
        <end position="392"/>
    </location>
</feature>
<feature type="compositionally biased region" description="Polar residues" evidence="2">
    <location>
        <begin position="376"/>
        <end position="386"/>
    </location>
</feature>
<feature type="region of interest" description="Disordered" evidence="2">
    <location>
        <begin position="680"/>
        <end position="711"/>
    </location>
</feature>
<accession>A0AAV9U3N9</accession>
<gene>
    <name evidence="3" type="ORF">TWF730_003917</name>
</gene>
<evidence type="ECO:0000256" key="2">
    <source>
        <dbReference type="SAM" id="MobiDB-lite"/>
    </source>
</evidence>
<reference evidence="3 4" key="1">
    <citation type="submission" date="2019-10" db="EMBL/GenBank/DDBJ databases">
        <authorList>
            <person name="Palmer J.M."/>
        </authorList>
    </citation>
    <scope>NUCLEOTIDE SEQUENCE [LARGE SCALE GENOMIC DNA]</scope>
    <source>
        <strain evidence="3 4">TWF730</strain>
    </source>
</reference>
<keyword evidence="1" id="KW-0175">Coiled coil</keyword>
<dbReference type="EMBL" id="JAVHNS010000016">
    <property type="protein sequence ID" value="KAK6333734.1"/>
    <property type="molecule type" value="Genomic_DNA"/>
</dbReference>
<feature type="compositionally biased region" description="Basic and acidic residues" evidence="2">
    <location>
        <begin position="204"/>
        <end position="215"/>
    </location>
</feature>
<feature type="region of interest" description="Disordered" evidence="2">
    <location>
        <begin position="1"/>
        <end position="40"/>
    </location>
</feature>
<feature type="compositionally biased region" description="Basic and acidic residues" evidence="2">
    <location>
        <begin position="700"/>
        <end position="711"/>
    </location>
</feature>
<feature type="region of interest" description="Disordered" evidence="2">
    <location>
        <begin position="182"/>
        <end position="240"/>
    </location>
</feature>
<dbReference type="AlphaFoldDB" id="A0AAV9U3N9"/>
<evidence type="ECO:0000256" key="1">
    <source>
        <dbReference type="SAM" id="Coils"/>
    </source>
</evidence>
<feature type="region of interest" description="Disordered" evidence="2">
    <location>
        <begin position="267"/>
        <end position="290"/>
    </location>
</feature>
<evidence type="ECO:0000313" key="4">
    <source>
        <dbReference type="Proteomes" id="UP001373714"/>
    </source>
</evidence>
<evidence type="ECO:0000313" key="3">
    <source>
        <dbReference type="EMBL" id="KAK6333734.1"/>
    </source>
</evidence>
<protein>
    <submittedName>
        <fullName evidence="3">Uncharacterized protein</fullName>
    </submittedName>
</protein>
<feature type="compositionally biased region" description="Low complexity" evidence="2">
    <location>
        <begin position="70"/>
        <end position="82"/>
    </location>
</feature>
<comment type="caution">
    <text evidence="3">The sequence shown here is derived from an EMBL/GenBank/DDBJ whole genome shotgun (WGS) entry which is preliminary data.</text>
</comment>
<dbReference type="Proteomes" id="UP001373714">
    <property type="component" value="Unassembled WGS sequence"/>
</dbReference>